<accession>A0A0K2U7I8</accession>
<reference evidence="1" key="1">
    <citation type="submission" date="2014-05" db="EMBL/GenBank/DDBJ databases">
        <authorList>
            <person name="Chronopoulou M."/>
        </authorList>
    </citation>
    <scope>NUCLEOTIDE SEQUENCE</scope>
    <source>
        <tissue evidence="1">Whole organism</tissue>
    </source>
</reference>
<sequence length="36" mass="4008">MGPPPYIPALASNAFFLFRTSRKNACSTIFVARRCC</sequence>
<dbReference type="AlphaFoldDB" id="A0A0K2U7I8"/>
<organism evidence="1">
    <name type="scientific">Lepeophtheirus salmonis</name>
    <name type="common">Salmon louse</name>
    <name type="synonym">Caligus salmonis</name>
    <dbReference type="NCBI Taxonomy" id="72036"/>
    <lineage>
        <taxon>Eukaryota</taxon>
        <taxon>Metazoa</taxon>
        <taxon>Ecdysozoa</taxon>
        <taxon>Arthropoda</taxon>
        <taxon>Crustacea</taxon>
        <taxon>Multicrustacea</taxon>
        <taxon>Hexanauplia</taxon>
        <taxon>Copepoda</taxon>
        <taxon>Siphonostomatoida</taxon>
        <taxon>Caligidae</taxon>
        <taxon>Lepeophtheirus</taxon>
    </lineage>
</organism>
<dbReference type="EMBL" id="HACA01016852">
    <property type="protein sequence ID" value="CDW34213.1"/>
    <property type="molecule type" value="Transcribed_RNA"/>
</dbReference>
<evidence type="ECO:0000313" key="1">
    <source>
        <dbReference type="EMBL" id="CDW34213.1"/>
    </source>
</evidence>
<proteinExistence type="predicted"/>
<name>A0A0K2U7I8_LEPSM</name>
<protein>
    <submittedName>
        <fullName evidence="1">Mariner transposase [Bombyx mori]</fullName>
    </submittedName>
</protein>